<feature type="binding site" description="axial binding residue" evidence="4">
    <location>
        <position position="457"/>
    </location>
    <ligand>
        <name>heme</name>
        <dbReference type="ChEBI" id="CHEBI:30413"/>
    </ligand>
    <ligandPart>
        <name>Fe</name>
        <dbReference type="ChEBI" id="CHEBI:18248"/>
    </ligandPart>
</feature>
<feature type="transmembrane region" description="Helical" evidence="6">
    <location>
        <begin position="12"/>
        <end position="32"/>
    </location>
</feature>
<protein>
    <recommendedName>
        <fullName evidence="10">Cytochrome P450</fullName>
    </recommendedName>
</protein>
<dbReference type="EMBL" id="KB095858">
    <property type="protein sequence ID" value="ESO10866.1"/>
    <property type="molecule type" value="Genomic_DNA"/>
</dbReference>
<comment type="cofactor">
    <cofactor evidence="4">
        <name>heme</name>
        <dbReference type="ChEBI" id="CHEBI:30413"/>
    </cofactor>
</comment>
<evidence type="ECO:0000313" key="7">
    <source>
        <dbReference type="EMBL" id="ESO10866.1"/>
    </source>
</evidence>
<evidence type="ECO:0000256" key="6">
    <source>
        <dbReference type="SAM" id="Phobius"/>
    </source>
</evidence>
<keyword evidence="5" id="KW-0503">Monooxygenase</keyword>
<keyword evidence="6" id="KW-0472">Membrane</keyword>
<dbReference type="GO" id="GO:0016712">
    <property type="term" value="F:oxidoreductase activity, acting on paired donors, with incorporation or reduction of molecular oxygen, reduced flavin or flavoprotein as one donor, and incorporation of one atom of oxygen"/>
    <property type="evidence" value="ECO:0000318"/>
    <property type="project" value="GO_Central"/>
</dbReference>
<sequence length="512" mass="58955">MTASADAPPSSSFSTTNVLLLGSVFALSYYFIFKRKKLPPPIIVGDDTEYKHPPCLPTVPFLGSLPFLPAFPWHYKYFTKNMTKYGDVLAYYVLDKYHVVLNSKEAVFEAFVKRSTDFADRPKAKINEVLNPQNKGIVFHKYDEAYKRYHKLSLGIMKQFGFGNRVMEKRIMEEMKYFMESLASYKGCEFHPTPDTTKCTMNILCGILFGKRFDDDDPDLADIISNIRTTFDNFGKVVVGSILPFLKLVLLFIICFKQLIASYLNGYHVPAYMMRCLRTSKGQPPTSFIRSYVELEGPNYDKTQFIHFMHELFLVGTETSASTVEWCMVLLANHPDVQEKMYKELERVLRNSVNYKSILPSLEDKKNLIYCDAVFNEIIRYKSVGPMTLPHQCMRDSHVMGFFIPAGTTVFGNLHGAHYDPRVWDKPDVFHPERFLHNGSIVNKEHLVPFSLGKRSCFGEILARQEVFLSLTNLVWRFKILPPIGQREVKVDDVMDITAKPSSFNIRLVERK</sequence>
<dbReference type="InterPro" id="IPR001128">
    <property type="entry name" value="Cyt_P450"/>
</dbReference>
<keyword evidence="5" id="KW-0560">Oxidoreductase</keyword>
<dbReference type="GO" id="GO:0006805">
    <property type="term" value="P:xenobiotic metabolic process"/>
    <property type="evidence" value="ECO:0000318"/>
    <property type="project" value="GO_Central"/>
</dbReference>
<dbReference type="InterPro" id="IPR017972">
    <property type="entry name" value="Cyt_P450_CS"/>
</dbReference>
<evidence type="ECO:0000313" key="8">
    <source>
        <dbReference type="EnsemblMetazoa" id="HelroP109184"/>
    </source>
</evidence>
<keyword evidence="9" id="KW-1185">Reference proteome</keyword>
<dbReference type="KEGG" id="hro:HELRODRAFT_109184"/>
<dbReference type="EMBL" id="AMQM01002765">
    <property type="status" value="NOT_ANNOTATED_CDS"/>
    <property type="molecule type" value="Genomic_DNA"/>
</dbReference>
<evidence type="ECO:0000256" key="3">
    <source>
        <dbReference type="ARBA" id="ARBA00023004"/>
    </source>
</evidence>
<proteinExistence type="inferred from homology"/>
<name>T1EER1_HELRO</name>
<dbReference type="STRING" id="6412.T1EER1"/>
<dbReference type="FunFam" id="1.10.630.10:FF:000177">
    <property type="entry name" value="Uncharacterized protein"/>
    <property type="match status" value="1"/>
</dbReference>
<dbReference type="PANTHER" id="PTHR24300">
    <property type="entry name" value="CYTOCHROME P450 508A4-RELATED"/>
    <property type="match status" value="1"/>
</dbReference>
<evidence type="ECO:0000256" key="5">
    <source>
        <dbReference type="RuleBase" id="RU000461"/>
    </source>
</evidence>
<dbReference type="GO" id="GO:0005737">
    <property type="term" value="C:cytoplasm"/>
    <property type="evidence" value="ECO:0000318"/>
    <property type="project" value="GO_Central"/>
</dbReference>
<gene>
    <name evidence="8" type="primary">20195063</name>
    <name evidence="7" type="ORF">HELRODRAFT_109184</name>
</gene>
<dbReference type="InterPro" id="IPR002401">
    <property type="entry name" value="Cyt_P450_E_grp-I"/>
</dbReference>
<keyword evidence="4 5" id="KW-0349">Heme</keyword>
<evidence type="ECO:0000256" key="1">
    <source>
        <dbReference type="ARBA" id="ARBA00010617"/>
    </source>
</evidence>
<dbReference type="GO" id="GO:0008202">
    <property type="term" value="P:steroid metabolic process"/>
    <property type="evidence" value="ECO:0000318"/>
    <property type="project" value="GO_Central"/>
</dbReference>
<dbReference type="RefSeq" id="XP_009011135.1">
    <property type="nucleotide sequence ID" value="XM_009012887.1"/>
</dbReference>
<dbReference type="AlphaFoldDB" id="T1EER1"/>
<comment type="similarity">
    <text evidence="1 5">Belongs to the cytochrome P450 family.</text>
</comment>
<dbReference type="GO" id="GO:0020037">
    <property type="term" value="F:heme binding"/>
    <property type="evidence" value="ECO:0000318"/>
    <property type="project" value="GO_Central"/>
</dbReference>
<organism evidence="8 9">
    <name type="scientific">Helobdella robusta</name>
    <name type="common">Californian leech</name>
    <dbReference type="NCBI Taxonomy" id="6412"/>
    <lineage>
        <taxon>Eukaryota</taxon>
        <taxon>Metazoa</taxon>
        <taxon>Spiralia</taxon>
        <taxon>Lophotrochozoa</taxon>
        <taxon>Annelida</taxon>
        <taxon>Clitellata</taxon>
        <taxon>Hirudinea</taxon>
        <taxon>Rhynchobdellida</taxon>
        <taxon>Glossiphoniidae</taxon>
        <taxon>Helobdella</taxon>
    </lineage>
</organism>
<dbReference type="InterPro" id="IPR050182">
    <property type="entry name" value="Cytochrome_P450_fam2"/>
</dbReference>
<dbReference type="CTD" id="20195063"/>
<dbReference type="Proteomes" id="UP000015101">
    <property type="component" value="Unassembled WGS sequence"/>
</dbReference>
<dbReference type="GeneID" id="20195063"/>
<keyword evidence="6" id="KW-1133">Transmembrane helix</keyword>
<dbReference type="eggNOG" id="KOG0156">
    <property type="taxonomic scope" value="Eukaryota"/>
</dbReference>
<dbReference type="OMA" id="AFTHYGS"/>
<dbReference type="SUPFAM" id="SSF48264">
    <property type="entry name" value="Cytochrome P450"/>
    <property type="match status" value="1"/>
</dbReference>
<dbReference type="FunCoup" id="T1EER1">
    <property type="interactions" value="122"/>
</dbReference>
<evidence type="ECO:0000313" key="9">
    <source>
        <dbReference type="Proteomes" id="UP000015101"/>
    </source>
</evidence>
<dbReference type="PRINTS" id="PR00385">
    <property type="entry name" value="P450"/>
</dbReference>
<dbReference type="GO" id="GO:0006082">
    <property type="term" value="P:organic acid metabolic process"/>
    <property type="evidence" value="ECO:0000318"/>
    <property type="project" value="GO_Central"/>
</dbReference>
<dbReference type="GO" id="GO:0005506">
    <property type="term" value="F:iron ion binding"/>
    <property type="evidence" value="ECO:0007669"/>
    <property type="project" value="InterPro"/>
</dbReference>
<dbReference type="Gene3D" id="1.10.630.10">
    <property type="entry name" value="Cytochrome P450"/>
    <property type="match status" value="1"/>
</dbReference>
<evidence type="ECO:0000256" key="2">
    <source>
        <dbReference type="ARBA" id="ARBA00022723"/>
    </source>
</evidence>
<reference evidence="8" key="3">
    <citation type="submission" date="2015-06" db="UniProtKB">
        <authorList>
            <consortium name="EnsemblMetazoa"/>
        </authorList>
    </citation>
    <scope>IDENTIFICATION</scope>
</reference>
<dbReference type="GO" id="GO:0008395">
    <property type="term" value="F:steroid hydroxylase activity"/>
    <property type="evidence" value="ECO:0000318"/>
    <property type="project" value="GO_Central"/>
</dbReference>
<dbReference type="Pfam" id="PF00067">
    <property type="entry name" value="p450"/>
    <property type="match status" value="1"/>
</dbReference>
<reference evidence="9" key="1">
    <citation type="submission" date="2012-12" db="EMBL/GenBank/DDBJ databases">
        <authorList>
            <person name="Hellsten U."/>
            <person name="Grimwood J."/>
            <person name="Chapman J.A."/>
            <person name="Shapiro H."/>
            <person name="Aerts A."/>
            <person name="Otillar R.P."/>
            <person name="Terry A.Y."/>
            <person name="Boore J.L."/>
            <person name="Simakov O."/>
            <person name="Marletaz F."/>
            <person name="Cho S.-J."/>
            <person name="Edsinger-Gonzales E."/>
            <person name="Havlak P."/>
            <person name="Kuo D.-H."/>
            <person name="Larsson T."/>
            <person name="Lv J."/>
            <person name="Arendt D."/>
            <person name="Savage R."/>
            <person name="Osoegawa K."/>
            <person name="de Jong P."/>
            <person name="Lindberg D.R."/>
            <person name="Seaver E.C."/>
            <person name="Weisblat D.A."/>
            <person name="Putnam N.H."/>
            <person name="Grigoriev I.V."/>
            <person name="Rokhsar D.S."/>
        </authorList>
    </citation>
    <scope>NUCLEOTIDE SEQUENCE</scope>
</reference>
<feature type="transmembrane region" description="Helical" evidence="6">
    <location>
        <begin position="237"/>
        <end position="260"/>
    </location>
</feature>
<dbReference type="PRINTS" id="PR00463">
    <property type="entry name" value="EP450I"/>
</dbReference>
<accession>T1EER1</accession>
<keyword evidence="3 4" id="KW-0408">Iron</keyword>
<evidence type="ECO:0000256" key="4">
    <source>
        <dbReference type="PIRSR" id="PIRSR602401-1"/>
    </source>
</evidence>
<dbReference type="InParanoid" id="T1EER1"/>
<dbReference type="InterPro" id="IPR036396">
    <property type="entry name" value="Cyt_P450_sf"/>
</dbReference>
<evidence type="ECO:0008006" key="10">
    <source>
        <dbReference type="Google" id="ProtNLM"/>
    </source>
</evidence>
<keyword evidence="2 4" id="KW-0479">Metal-binding</keyword>
<dbReference type="EnsemblMetazoa" id="HelroT109184">
    <property type="protein sequence ID" value="HelroP109184"/>
    <property type="gene ID" value="HelroG109184"/>
</dbReference>
<keyword evidence="6" id="KW-0812">Transmembrane</keyword>
<dbReference type="PROSITE" id="PS00086">
    <property type="entry name" value="CYTOCHROME_P450"/>
    <property type="match status" value="1"/>
</dbReference>
<dbReference type="HOGENOM" id="CLU_001570_22_0_1"/>
<dbReference type="PANTHER" id="PTHR24300:SF403">
    <property type="entry name" value="CYTOCHROME P450 306A1"/>
    <property type="match status" value="1"/>
</dbReference>
<reference evidence="7 9" key="2">
    <citation type="journal article" date="2013" name="Nature">
        <title>Insights into bilaterian evolution from three spiralian genomes.</title>
        <authorList>
            <person name="Simakov O."/>
            <person name="Marletaz F."/>
            <person name="Cho S.J."/>
            <person name="Edsinger-Gonzales E."/>
            <person name="Havlak P."/>
            <person name="Hellsten U."/>
            <person name="Kuo D.H."/>
            <person name="Larsson T."/>
            <person name="Lv J."/>
            <person name="Arendt D."/>
            <person name="Savage R."/>
            <person name="Osoegawa K."/>
            <person name="de Jong P."/>
            <person name="Grimwood J."/>
            <person name="Chapman J.A."/>
            <person name="Shapiro H."/>
            <person name="Aerts A."/>
            <person name="Otillar R.P."/>
            <person name="Terry A.Y."/>
            <person name="Boore J.L."/>
            <person name="Grigoriev I.V."/>
            <person name="Lindberg D.R."/>
            <person name="Seaver E.C."/>
            <person name="Weisblat D.A."/>
            <person name="Putnam N.H."/>
            <person name="Rokhsar D.S."/>
        </authorList>
    </citation>
    <scope>NUCLEOTIDE SEQUENCE</scope>
</reference>
<dbReference type="OrthoDB" id="6081913at2759"/>